<reference evidence="2" key="1">
    <citation type="journal article" date="2018" name="BMC Genomics">
        <title>Genomic insights into host adaptation between the wheat stripe rust pathogen (Puccinia striiformis f. sp. tritici) and the barley stripe rust pathogen (Puccinia striiformis f. sp. hordei).</title>
        <authorList>
            <person name="Xia C."/>
            <person name="Wang M."/>
            <person name="Yin C."/>
            <person name="Cornejo O.E."/>
            <person name="Hulbert S.H."/>
            <person name="Chen X."/>
        </authorList>
    </citation>
    <scope>NUCLEOTIDE SEQUENCE [LARGE SCALE GENOMIC DNA]</scope>
    <source>
        <strain evidence="2">93-210</strain>
    </source>
</reference>
<reference evidence="2" key="2">
    <citation type="journal article" date="2018" name="Mol. Plant Microbe Interact.">
        <title>Genome sequence resources for the wheat stripe rust pathogen (Puccinia striiformis f. sp. tritici) and the barley stripe rust pathogen (Puccinia striiformis f. sp. hordei).</title>
        <authorList>
            <person name="Xia C."/>
            <person name="Wang M."/>
            <person name="Yin C."/>
            <person name="Cornejo O.E."/>
            <person name="Hulbert S.H."/>
            <person name="Chen X."/>
        </authorList>
    </citation>
    <scope>NUCLEOTIDE SEQUENCE [LARGE SCALE GENOMIC DNA]</scope>
    <source>
        <strain evidence="2">93-210</strain>
    </source>
</reference>
<proteinExistence type="predicted"/>
<gene>
    <name evidence="1" type="ORF">MJO28_011112</name>
</gene>
<comment type="caution">
    <text evidence="1">The sequence shown here is derived from an EMBL/GenBank/DDBJ whole genome shotgun (WGS) entry which is preliminary data.</text>
</comment>
<reference evidence="1 2" key="3">
    <citation type="journal article" date="2022" name="Microbiol. Spectr.">
        <title>Folding features and dynamics of 3D genome architecture in plant fungal pathogens.</title>
        <authorList>
            <person name="Xia C."/>
        </authorList>
    </citation>
    <scope>NUCLEOTIDE SEQUENCE [LARGE SCALE GENOMIC DNA]</scope>
    <source>
        <strain evidence="1 2">93-210</strain>
    </source>
</reference>
<dbReference type="EMBL" id="CM045875">
    <property type="protein sequence ID" value="KAI7943584.1"/>
    <property type="molecule type" value="Genomic_DNA"/>
</dbReference>
<keyword evidence="2" id="KW-1185">Reference proteome</keyword>
<sequence length="222" mass="25181">MFLLAEQTSANAHSPQLNAKLTCSNIYPHLFDSPQKQIYWVQKHFSQRALYAKNKFDVDRLNEFFANSKNSQLLACESQPIPGGDKYAFYRAKVASTALLETFPCTVLKLKVGMPIRLTKDIARDVGLPKGTRLVISAISEDSIDAEWISPSRYRSSFSIPRLIIHCQDPQFPKYSFVRSQFPIEPCYASLLKWAPIDAVTHPCVFQASQHLFCKHEEPTAP</sequence>
<protein>
    <submittedName>
        <fullName evidence="1">Uncharacterized protein</fullName>
    </submittedName>
</protein>
<name>A0ACC0E2T3_9BASI</name>
<evidence type="ECO:0000313" key="2">
    <source>
        <dbReference type="Proteomes" id="UP001060170"/>
    </source>
</evidence>
<dbReference type="Proteomes" id="UP001060170">
    <property type="component" value="Chromosome 11"/>
</dbReference>
<organism evidence="1 2">
    <name type="scientific">Puccinia striiformis f. sp. tritici</name>
    <dbReference type="NCBI Taxonomy" id="168172"/>
    <lineage>
        <taxon>Eukaryota</taxon>
        <taxon>Fungi</taxon>
        <taxon>Dikarya</taxon>
        <taxon>Basidiomycota</taxon>
        <taxon>Pucciniomycotina</taxon>
        <taxon>Pucciniomycetes</taxon>
        <taxon>Pucciniales</taxon>
        <taxon>Pucciniaceae</taxon>
        <taxon>Puccinia</taxon>
    </lineage>
</organism>
<evidence type="ECO:0000313" key="1">
    <source>
        <dbReference type="EMBL" id="KAI7943584.1"/>
    </source>
</evidence>
<accession>A0ACC0E2T3</accession>